<sequence length="274" mass="30800">MNFTLYLVCIANLVQARRCVCPGEPNVQKPLTSTPPTVGKRGLAYNDARLVNTLRRPCRQCTWAYNWDWKDNGLSREVEFVPMLWNESTASQLQENMNVLRARGLKYILGFNEPDHADQADMTVARAVDSHIKYLNQDSDVAIGSPAVTSNEAGSTRDNPKSLDWLRGFLELCGQRGCKVDFCVVHWYGSTTQADAMISFLHRAHDACPGKPLWLTEFSATGSSDEVEIFMMKVLPILDSLQFIQRYAWFMTAVGNLLQSPDTLSSYGEKYASL</sequence>
<dbReference type="EMBL" id="AZNF01000040">
    <property type="protein sequence ID" value="KID59170.1"/>
    <property type="molecule type" value="Genomic_DNA"/>
</dbReference>
<dbReference type="HOGENOM" id="CLU_040908_4_0_1"/>
<dbReference type="VEuPathDB" id="FungiDB:MAN_10871"/>
<feature type="signal peptide" evidence="1">
    <location>
        <begin position="1"/>
        <end position="16"/>
    </location>
</feature>
<gene>
    <name evidence="5" type="ORF">MAN_10526</name>
    <name evidence="4" type="ORF">MAN_10864</name>
    <name evidence="3" type="ORF">MAN_10871</name>
</gene>
<dbReference type="Gene3D" id="3.20.20.80">
    <property type="entry name" value="Glycosidases"/>
    <property type="match status" value="1"/>
</dbReference>
<dbReference type="PANTHER" id="PTHR34154">
    <property type="entry name" value="ALKALI-SENSITIVE LINKAGE PROTEIN 1"/>
    <property type="match status" value="1"/>
</dbReference>
<dbReference type="EMBL" id="AZNF01000043">
    <property type="protein sequence ID" value="KID59162.1"/>
    <property type="molecule type" value="Genomic_DNA"/>
</dbReference>
<protein>
    <submittedName>
        <fullName evidence="3">Glycoside hydrolase, superfamily</fullName>
    </submittedName>
</protein>
<dbReference type="GO" id="GO:0009277">
    <property type="term" value="C:fungal-type cell wall"/>
    <property type="evidence" value="ECO:0007669"/>
    <property type="project" value="TreeGrafter"/>
</dbReference>
<reference evidence="3 6" key="1">
    <citation type="journal article" date="2014" name="Proc. Natl. Acad. Sci. U.S.A.">
        <title>Trajectory and genomic determinants of fungal-pathogen speciation and host adaptation.</title>
        <authorList>
            <person name="Hu X."/>
            <person name="Xiao G."/>
            <person name="Zheng P."/>
            <person name="Shang Y."/>
            <person name="Su Y."/>
            <person name="Zhang X."/>
            <person name="Liu X."/>
            <person name="Zhan S."/>
            <person name="St Leger R.J."/>
            <person name="Wang C."/>
        </authorList>
    </citation>
    <scope>NUCLEOTIDE SEQUENCE [LARGE SCALE GENOMIC DNA]</scope>
    <source>
        <strain evidence="3 6">ARSEF 549</strain>
    </source>
</reference>
<dbReference type="VEuPathDB" id="FungiDB:MAN_10526"/>
<dbReference type="InterPro" id="IPR024655">
    <property type="entry name" value="Asl1_glyco_hydro_catalytic"/>
</dbReference>
<dbReference type="Pfam" id="PF11790">
    <property type="entry name" value="Glyco_hydro_cc"/>
    <property type="match status" value="1"/>
</dbReference>
<dbReference type="InterPro" id="IPR053183">
    <property type="entry name" value="ASL1"/>
</dbReference>
<dbReference type="GO" id="GO:0016787">
    <property type="term" value="F:hydrolase activity"/>
    <property type="evidence" value="ECO:0007669"/>
    <property type="project" value="UniProtKB-KW"/>
</dbReference>
<evidence type="ECO:0000259" key="2">
    <source>
        <dbReference type="Pfam" id="PF11790"/>
    </source>
</evidence>
<organism evidence="3 6">
    <name type="scientific">Metarhizium anisopliae (strain ARSEF 549)</name>
    <dbReference type="NCBI Taxonomy" id="3151832"/>
    <lineage>
        <taxon>Eukaryota</taxon>
        <taxon>Fungi</taxon>
        <taxon>Dikarya</taxon>
        <taxon>Ascomycota</taxon>
        <taxon>Pezizomycotina</taxon>
        <taxon>Sordariomycetes</taxon>
        <taxon>Hypocreomycetidae</taxon>
        <taxon>Hypocreales</taxon>
        <taxon>Clavicipitaceae</taxon>
        <taxon>Metarhizium</taxon>
    </lineage>
</organism>
<keyword evidence="1" id="KW-0732">Signal</keyword>
<feature type="non-terminal residue" evidence="3">
    <location>
        <position position="1"/>
    </location>
</feature>
<dbReference type="EMBL" id="AZNF01000026">
    <property type="protein sequence ID" value="KID59585.1"/>
    <property type="molecule type" value="Genomic_DNA"/>
</dbReference>
<keyword evidence="6" id="KW-1185">Reference proteome</keyword>
<dbReference type="InterPro" id="IPR017853">
    <property type="entry name" value="GH"/>
</dbReference>
<evidence type="ECO:0000313" key="4">
    <source>
        <dbReference type="EMBL" id="KID59170.1"/>
    </source>
</evidence>
<proteinExistence type="predicted"/>
<dbReference type="Proteomes" id="UP000031186">
    <property type="component" value="Unassembled WGS sequence"/>
</dbReference>
<name>A0A0B4ETS1_METAF</name>
<comment type="caution">
    <text evidence="3">The sequence shown here is derived from an EMBL/GenBank/DDBJ whole genome shotgun (WGS) entry which is preliminary data.</text>
</comment>
<keyword evidence="3" id="KW-0378">Hydrolase</keyword>
<evidence type="ECO:0000313" key="6">
    <source>
        <dbReference type="Proteomes" id="UP000031186"/>
    </source>
</evidence>
<dbReference type="AlphaFoldDB" id="A0A0B4ETS1"/>
<feature type="domain" description="Asl1-like glycosyl hydrolase catalytic" evidence="2">
    <location>
        <begin position="42"/>
        <end position="271"/>
    </location>
</feature>
<evidence type="ECO:0000313" key="5">
    <source>
        <dbReference type="EMBL" id="KID59585.1"/>
    </source>
</evidence>
<dbReference type="GO" id="GO:0071966">
    <property type="term" value="P:fungal-type cell wall polysaccharide metabolic process"/>
    <property type="evidence" value="ECO:0007669"/>
    <property type="project" value="TreeGrafter"/>
</dbReference>
<dbReference type="SUPFAM" id="SSF51445">
    <property type="entry name" value="(Trans)glycosidases"/>
    <property type="match status" value="1"/>
</dbReference>
<dbReference type="OrthoDB" id="43654at2759"/>
<evidence type="ECO:0000256" key="1">
    <source>
        <dbReference type="SAM" id="SignalP"/>
    </source>
</evidence>
<dbReference type="PANTHER" id="PTHR34154:SF10">
    <property type="entry name" value="ASL1-LIKE GLYCOSYL HYDROLASE CATALYTIC DOMAIN-CONTAINING PROTEIN"/>
    <property type="match status" value="1"/>
</dbReference>
<dbReference type="VEuPathDB" id="FungiDB:MAN_10864"/>
<feature type="chain" id="PRO_5007390829" evidence="1">
    <location>
        <begin position="17"/>
        <end position="274"/>
    </location>
</feature>
<accession>A0A0B4ETS1</accession>
<evidence type="ECO:0000313" key="3">
    <source>
        <dbReference type="EMBL" id="KID59162.1"/>
    </source>
</evidence>